<proteinExistence type="predicted"/>
<reference evidence="1 2" key="1">
    <citation type="submission" date="2018-11" db="EMBL/GenBank/DDBJ databases">
        <title>Genome sequencing and assembly of Clostridium tagluense strain A121.</title>
        <authorList>
            <person name="Murakami T."/>
            <person name="Segawa T."/>
            <person name="Shcherbakova V.A."/>
            <person name="Mori H."/>
            <person name="Yoshimura Y."/>
        </authorList>
    </citation>
    <scope>NUCLEOTIDE SEQUENCE [LARGE SCALE GENOMIC DNA]</scope>
    <source>
        <strain evidence="1 2">A121</strain>
    </source>
</reference>
<comment type="caution">
    <text evidence="1">The sequence shown here is derived from an EMBL/GenBank/DDBJ whole genome shotgun (WGS) entry which is preliminary data.</text>
</comment>
<accession>A0A401USU1</accession>
<dbReference type="RefSeq" id="WP_185732885.1">
    <property type="nucleotide sequence ID" value="NZ_BHYK01000037.1"/>
</dbReference>
<name>A0A401USU1_9CLOT</name>
<keyword evidence="2" id="KW-1185">Reference proteome</keyword>
<evidence type="ECO:0000313" key="1">
    <source>
        <dbReference type="EMBL" id="GCD12607.1"/>
    </source>
</evidence>
<dbReference type="Proteomes" id="UP000287872">
    <property type="component" value="Unassembled WGS sequence"/>
</dbReference>
<gene>
    <name evidence="1" type="ORF">Ctaglu_42300</name>
</gene>
<organism evidence="1 2">
    <name type="scientific">Clostridium tagluense</name>
    <dbReference type="NCBI Taxonomy" id="360422"/>
    <lineage>
        <taxon>Bacteria</taxon>
        <taxon>Bacillati</taxon>
        <taxon>Bacillota</taxon>
        <taxon>Clostridia</taxon>
        <taxon>Eubacteriales</taxon>
        <taxon>Clostridiaceae</taxon>
        <taxon>Clostridium</taxon>
    </lineage>
</organism>
<sequence length="55" mass="6196">MTNTNYFSVNTGQQISEAQVLTLMGQNRSSEFESVTECLECGKIIEAYESCDCEY</sequence>
<evidence type="ECO:0000313" key="2">
    <source>
        <dbReference type="Proteomes" id="UP000287872"/>
    </source>
</evidence>
<dbReference type="AlphaFoldDB" id="A0A401USU1"/>
<protein>
    <submittedName>
        <fullName evidence="1">Uncharacterized protein</fullName>
    </submittedName>
</protein>
<dbReference type="EMBL" id="BHYK01000037">
    <property type="protein sequence ID" value="GCD12607.1"/>
    <property type="molecule type" value="Genomic_DNA"/>
</dbReference>